<evidence type="ECO:0000259" key="10">
    <source>
        <dbReference type="Pfam" id="PF18072"/>
    </source>
</evidence>
<dbReference type="NCBIfam" id="TIGR01736">
    <property type="entry name" value="FGAM_synth_II"/>
    <property type="match status" value="1"/>
</dbReference>
<evidence type="ECO:0000256" key="3">
    <source>
        <dbReference type="ARBA" id="ARBA00022723"/>
    </source>
</evidence>
<proteinExistence type="inferred from homology"/>
<dbReference type="Gene3D" id="3.30.1330.10">
    <property type="entry name" value="PurM-like, N-terminal domain"/>
    <property type="match status" value="2"/>
</dbReference>
<evidence type="ECO:0000256" key="1">
    <source>
        <dbReference type="ARBA" id="ARBA00022490"/>
    </source>
</evidence>
<dbReference type="NCBIfam" id="NF002290">
    <property type="entry name" value="PRK01213.1"/>
    <property type="match status" value="1"/>
</dbReference>
<dbReference type="FunFam" id="3.30.1330.10:FF:000004">
    <property type="entry name" value="Phosphoribosylformylglycinamidine synthase subunit PurL"/>
    <property type="match status" value="1"/>
</dbReference>
<dbReference type="SUPFAM" id="SSF55326">
    <property type="entry name" value="PurM N-terminal domain-like"/>
    <property type="match status" value="2"/>
</dbReference>
<dbReference type="InterPro" id="IPR036921">
    <property type="entry name" value="PurM-like_N_sf"/>
</dbReference>
<feature type="domain" description="PurM-like C-terminal" evidence="9">
    <location>
        <begin position="584"/>
        <end position="719"/>
    </location>
</feature>
<dbReference type="GO" id="GO:0046872">
    <property type="term" value="F:metal ion binding"/>
    <property type="evidence" value="ECO:0007669"/>
    <property type="project" value="UniProtKB-KW"/>
</dbReference>
<dbReference type="InterPro" id="IPR036676">
    <property type="entry name" value="PurM-like_C_sf"/>
</dbReference>
<keyword evidence="1" id="KW-0963">Cytoplasm</keyword>
<keyword evidence="7" id="KW-0460">Magnesium</keyword>
<organism evidence="11">
    <name type="scientific">marine metagenome</name>
    <dbReference type="NCBI Taxonomy" id="408172"/>
    <lineage>
        <taxon>unclassified sequences</taxon>
        <taxon>metagenomes</taxon>
        <taxon>ecological metagenomes</taxon>
    </lineage>
</organism>
<keyword evidence="4" id="KW-0547">Nucleotide-binding</keyword>
<feature type="domain" description="PurM-like C-terminal" evidence="9">
    <location>
        <begin position="214"/>
        <end position="367"/>
    </location>
</feature>
<evidence type="ECO:0000259" key="9">
    <source>
        <dbReference type="Pfam" id="PF02769"/>
    </source>
</evidence>
<feature type="domain" description="PurM-like N-terminal" evidence="8">
    <location>
        <begin position="451"/>
        <end position="570"/>
    </location>
</feature>
<reference evidence="11" key="1">
    <citation type="submission" date="2018-05" db="EMBL/GenBank/DDBJ databases">
        <authorList>
            <person name="Lanie J.A."/>
            <person name="Ng W.-L."/>
            <person name="Kazmierczak K.M."/>
            <person name="Andrzejewski T.M."/>
            <person name="Davidsen T.M."/>
            <person name="Wayne K.J."/>
            <person name="Tettelin H."/>
            <person name="Glass J.I."/>
            <person name="Rusch D."/>
            <person name="Podicherti R."/>
            <person name="Tsui H.-C.T."/>
            <person name="Winkler M.E."/>
        </authorList>
    </citation>
    <scope>NUCLEOTIDE SEQUENCE</scope>
</reference>
<keyword evidence="2" id="KW-0436">Ligase</keyword>
<evidence type="ECO:0000256" key="2">
    <source>
        <dbReference type="ARBA" id="ARBA00022598"/>
    </source>
</evidence>
<evidence type="ECO:0000259" key="8">
    <source>
        <dbReference type="Pfam" id="PF00586"/>
    </source>
</evidence>
<accession>A0A381P6V5</accession>
<dbReference type="GO" id="GO:0004642">
    <property type="term" value="F:phosphoribosylformylglycinamidine synthase activity"/>
    <property type="evidence" value="ECO:0007669"/>
    <property type="project" value="InterPro"/>
</dbReference>
<dbReference type="InterPro" id="IPR010074">
    <property type="entry name" value="PRibForGlyAmidine_synth_PurL"/>
</dbReference>
<dbReference type="AlphaFoldDB" id="A0A381P6V5"/>
<protein>
    <recommendedName>
        <fullName evidence="12">PurM-like C-terminal domain-containing protein</fullName>
    </recommendedName>
</protein>
<dbReference type="CDD" id="cd02204">
    <property type="entry name" value="PurL_repeat2"/>
    <property type="match status" value="1"/>
</dbReference>
<evidence type="ECO:0000256" key="7">
    <source>
        <dbReference type="ARBA" id="ARBA00022842"/>
    </source>
</evidence>
<dbReference type="PANTHER" id="PTHR43555">
    <property type="entry name" value="PHOSPHORIBOSYLFORMYLGLYCINAMIDINE SYNTHASE SUBUNIT PURL"/>
    <property type="match status" value="1"/>
</dbReference>
<evidence type="ECO:0000313" key="11">
    <source>
        <dbReference type="EMBL" id="SUZ62672.1"/>
    </source>
</evidence>
<dbReference type="Pfam" id="PF18072">
    <property type="entry name" value="FGAR-AT_linker"/>
    <property type="match status" value="1"/>
</dbReference>
<dbReference type="PANTHER" id="PTHR43555:SF1">
    <property type="entry name" value="PHOSPHORIBOSYLFORMYLGLYCINAMIDINE SYNTHASE SUBUNIT PURL"/>
    <property type="match status" value="1"/>
</dbReference>
<dbReference type="InterPro" id="IPR041609">
    <property type="entry name" value="PurL_linker"/>
</dbReference>
<feature type="domain" description="PurM-like N-terminal" evidence="8">
    <location>
        <begin position="78"/>
        <end position="200"/>
    </location>
</feature>
<keyword evidence="6" id="KW-0067">ATP-binding</keyword>
<evidence type="ECO:0008006" key="12">
    <source>
        <dbReference type="Google" id="ProtNLM"/>
    </source>
</evidence>
<dbReference type="PIRSF" id="PIRSF001587">
    <property type="entry name" value="FGAM_synthase_II"/>
    <property type="match status" value="1"/>
</dbReference>
<dbReference type="CDD" id="cd02203">
    <property type="entry name" value="PurL_repeat1"/>
    <property type="match status" value="1"/>
</dbReference>
<dbReference type="GO" id="GO:0005524">
    <property type="term" value="F:ATP binding"/>
    <property type="evidence" value="ECO:0007669"/>
    <property type="project" value="UniProtKB-KW"/>
</dbReference>
<evidence type="ECO:0000256" key="4">
    <source>
        <dbReference type="ARBA" id="ARBA00022741"/>
    </source>
</evidence>
<dbReference type="EMBL" id="UINC01000886">
    <property type="protein sequence ID" value="SUZ62672.1"/>
    <property type="molecule type" value="Genomic_DNA"/>
</dbReference>
<sequence>MHPDEPTPDQIHCKKVYKQMGLNDEEYSLVVELLGRRPNLTETGIFGVMWSEHCSYKNSKPLLSRFPVDGPKVLQGPGEGAGVVDIGDGYAVVFKVESHNHPSAIEPYQGAATGVGGILRDIFSMGARPVAVLNSLRFGPLSDSEADKNSISRTRYLFGNVVAGIAGYGNCIGVPTVGGEVCFDECYTGNPLVNAMGVGILRHDQLQHGRAEGIGNSVIYVGAATGRDGIHGATFASEELNEESDAKRPAVQVGDPFMGKLLIEACLEVYESGAIYSVQDMGAAGLTCSSTEMSDKGGVGMELNLNLVPQRAENMSAYEIMLSESQERMLFVTNPGREEEVFAIFKKWDVPAVTVGHVIEEQVLRLKHHGEKVAELPLNTVCGASPVYQRESKMPQEVIERQQQTAITWGVPENLQIVFQQLIQTPELASKSWVYQQYDFMVRTSTSVCPGSDAGVVRVEGTDKALAMSIDGNSRYVFLDPKTGGKIAVAEAARNVVCSGAHPLAITDGLNFGNPEKPEIFWQLEQAVSGIAETCNFLKLPVTGGNVSLYNETEGEAIYPTPVVGVVGLIEHNDHTTTQFFQNSGDVLLLLGDTKNELGGSSYQQMQLGKITGMPPELDLDKERTLQQTLLEIIRSGIVNSAHDLSQGGLALALLTSCTENFGILVNWEIDLRPDIALFSESQSRILLSISPDNTELVEVVMQKKGVPCARIGKVVSSGTSGSNCGGSTGRFDISLNGTPVIQAELNPLRELWKNAIGREMEISV</sequence>
<evidence type="ECO:0000256" key="6">
    <source>
        <dbReference type="ARBA" id="ARBA00022840"/>
    </source>
</evidence>
<feature type="domain" description="Phosphoribosylformylglycinamidine synthase linker" evidence="10">
    <location>
        <begin position="14"/>
        <end position="57"/>
    </location>
</feature>
<keyword evidence="5" id="KW-0658">Purine biosynthesis</keyword>
<evidence type="ECO:0000256" key="5">
    <source>
        <dbReference type="ARBA" id="ARBA00022755"/>
    </source>
</evidence>
<dbReference type="GO" id="GO:0006189">
    <property type="term" value="P:'de novo' IMP biosynthetic process"/>
    <property type="evidence" value="ECO:0007669"/>
    <property type="project" value="InterPro"/>
</dbReference>
<keyword evidence="3" id="KW-0479">Metal-binding</keyword>
<dbReference type="SUPFAM" id="SSF56042">
    <property type="entry name" value="PurM C-terminal domain-like"/>
    <property type="match status" value="2"/>
</dbReference>
<dbReference type="HAMAP" id="MF_00420">
    <property type="entry name" value="PurL_2"/>
    <property type="match status" value="1"/>
</dbReference>
<dbReference type="InterPro" id="IPR010918">
    <property type="entry name" value="PurM-like_C_dom"/>
</dbReference>
<gene>
    <name evidence="11" type="ORF">METZ01_LOCUS15526</name>
</gene>
<dbReference type="Pfam" id="PF02769">
    <property type="entry name" value="AIRS_C"/>
    <property type="match status" value="2"/>
</dbReference>
<name>A0A381P6V5_9ZZZZ</name>
<dbReference type="Pfam" id="PF00586">
    <property type="entry name" value="AIRS"/>
    <property type="match status" value="2"/>
</dbReference>
<dbReference type="Gene3D" id="3.90.650.10">
    <property type="entry name" value="PurM-like C-terminal domain"/>
    <property type="match status" value="2"/>
</dbReference>
<dbReference type="InterPro" id="IPR016188">
    <property type="entry name" value="PurM-like_N"/>
</dbReference>